<dbReference type="PANTHER" id="PTHR24559:SF444">
    <property type="entry name" value="REVERSE TRANSCRIPTASE DOMAIN-CONTAINING PROTEIN"/>
    <property type="match status" value="1"/>
</dbReference>
<sequence>MDVFAWQPSNMARVPKWVIRHALSVNVFVPLVAQKRRVLGIEKSSSVRKEVEEWVKAGIVGPVRYPPWISNSVLVKKVDDTWRMCIDFKNLNSACPKDYYPLPKIDLKIDSVMGFCFKCFLDVYKGYHQIQMCEEDEEKTAFYTDQGTYCCTQMPFGLKNADSIYQRLVDSAF</sequence>
<dbReference type="EMBL" id="BKCJ010004829">
    <property type="protein sequence ID" value="GEU63338.1"/>
    <property type="molecule type" value="Genomic_DNA"/>
</dbReference>
<gene>
    <name evidence="2" type="ORF">Tci_035316</name>
</gene>
<dbReference type="CDD" id="cd01647">
    <property type="entry name" value="RT_LTR"/>
    <property type="match status" value="1"/>
</dbReference>
<protein>
    <submittedName>
        <fullName evidence="2">Reverse transcriptase domain-containing protein</fullName>
    </submittedName>
</protein>
<dbReference type="InterPro" id="IPR043128">
    <property type="entry name" value="Rev_trsase/Diguanyl_cyclase"/>
</dbReference>
<dbReference type="Gene3D" id="3.30.70.270">
    <property type="match status" value="1"/>
</dbReference>
<keyword evidence="2" id="KW-0548">Nucleotidyltransferase</keyword>
<proteinExistence type="predicted"/>
<accession>A0A6L2LNR8</accession>
<keyword evidence="2" id="KW-0695">RNA-directed DNA polymerase</keyword>
<dbReference type="PANTHER" id="PTHR24559">
    <property type="entry name" value="TRANSPOSON TY3-I GAG-POL POLYPROTEIN"/>
    <property type="match status" value="1"/>
</dbReference>
<dbReference type="Pfam" id="PF00078">
    <property type="entry name" value="RVT_1"/>
    <property type="match status" value="1"/>
</dbReference>
<name>A0A6L2LNR8_TANCI</name>
<evidence type="ECO:0000313" key="2">
    <source>
        <dbReference type="EMBL" id="GEU63338.1"/>
    </source>
</evidence>
<keyword evidence="2" id="KW-0808">Transferase</keyword>
<dbReference type="GO" id="GO:0003964">
    <property type="term" value="F:RNA-directed DNA polymerase activity"/>
    <property type="evidence" value="ECO:0007669"/>
    <property type="project" value="UniProtKB-KW"/>
</dbReference>
<dbReference type="InterPro" id="IPR000477">
    <property type="entry name" value="RT_dom"/>
</dbReference>
<dbReference type="AlphaFoldDB" id="A0A6L2LNR8"/>
<dbReference type="InterPro" id="IPR053134">
    <property type="entry name" value="RNA-dir_DNA_polymerase"/>
</dbReference>
<dbReference type="SUPFAM" id="SSF56672">
    <property type="entry name" value="DNA/RNA polymerases"/>
    <property type="match status" value="1"/>
</dbReference>
<comment type="caution">
    <text evidence="2">The sequence shown here is derived from an EMBL/GenBank/DDBJ whole genome shotgun (WGS) entry which is preliminary data.</text>
</comment>
<dbReference type="Gene3D" id="3.10.10.10">
    <property type="entry name" value="HIV Type 1 Reverse Transcriptase, subunit A, domain 1"/>
    <property type="match status" value="1"/>
</dbReference>
<organism evidence="2">
    <name type="scientific">Tanacetum cinerariifolium</name>
    <name type="common">Dalmatian daisy</name>
    <name type="synonym">Chrysanthemum cinerariifolium</name>
    <dbReference type="NCBI Taxonomy" id="118510"/>
    <lineage>
        <taxon>Eukaryota</taxon>
        <taxon>Viridiplantae</taxon>
        <taxon>Streptophyta</taxon>
        <taxon>Embryophyta</taxon>
        <taxon>Tracheophyta</taxon>
        <taxon>Spermatophyta</taxon>
        <taxon>Magnoliopsida</taxon>
        <taxon>eudicotyledons</taxon>
        <taxon>Gunneridae</taxon>
        <taxon>Pentapetalae</taxon>
        <taxon>asterids</taxon>
        <taxon>campanulids</taxon>
        <taxon>Asterales</taxon>
        <taxon>Asteraceae</taxon>
        <taxon>Asteroideae</taxon>
        <taxon>Anthemideae</taxon>
        <taxon>Anthemidinae</taxon>
        <taxon>Tanacetum</taxon>
    </lineage>
</organism>
<reference evidence="2" key="1">
    <citation type="journal article" date="2019" name="Sci. Rep.">
        <title>Draft genome of Tanacetum cinerariifolium, the natural source of mosquito coil.</title>
        <authorList>
            <person name="Yamashiro T."/>
            <person name="Shiraishi A."/>
            <person name="Satake H."/>
            <person name="Nakayama K."/>
        </authorList>
    </citation>
    <scope>NUCLEOTIDE SEQUENCE</scope>
</reference>
<feature type="domain" description="Reverse transcriptase" evidence="1">
    <location>
        <begin position="75"/>
        <end position="172"/>
    </location>
</feature>
<dbReference type="InterPro" id="IPR043502">
    <property type="entry name" value="DNA/RNA_pol_sf"/>
</dbReference>
<evidence type="ECO:0000259" key="1">
    <source>
        <dbReference type="Pfam" id="PF00078"/>
    </source>
</evidence>